<sequence length="263" mass="28109">MEYLSLKIQTSTLLLKAKHALSLHRKSSASGSAPSSSSQSSTLSSIPLPSTDSPVSPPLPNTSITPATHIDTAPTPILDNVPHKTKRSSRFKVKTFPSFRESASSLHTKTNQSSKVSRTSDLVNTVIGPGIPSQPMASVNPYSPLWCPSTVTALKSPLRNASLLRSKSNSYLDLSQISHYSPAPNLILQPSPSVDLASCYAGARSSTLPAMVRYHSTSGEFAAARGFVPVIGPQVVQHLLFTPCYSIRIYLTSIIVAVAKDRV</sequence>
<reference evidence="2 3" key="1">
    <citation type="submission" date="2016-07" db="EMBL/GenBank/DDBJ databases">
        <title>Pervasive Adenine N6-methylation of Active Genes in Fungi.</title>
        <authorList>
            <consortium name="DOE Joint Genome Institute"/>
            <person name="Mondo S.J."/>
            <person name="Dannebaum R.O."/>
            <person name="Kuo R.C."/>
            <person name="Labutti K."/>
            <person name="Haridas S."/>
            <person name="Kuo A."/>
            <person name="Salamov A."/>
            <person name="Ahrendt S.R."/>
            <person name="Lipzen A."/>
            <person name="Sullivan W."/>
            <person name="Andreopoulos W.B."/>
            <person name="Clum A."/>
            <person name="Lindquist E."/>
            <person name="Daum C."/>
            <person name="Ramamoorthy G.K."/>
            <person name="Gryganskyi A."/>
            <person name="Culley D."/>
            <person name="Magnuson J.K."/>
            <person name="James T.Y."/>
            <person name="O'Malley M.A."/>
            <person name="Stajich J.E."/>
            <person name="Spatafora J.W."/>
            <person name="Visel A."/>
            <person name="Grigoriev I.V."/>
        </authorList>
    </citation>
    <scope>NUCLEOTIDE SEQUENCE [LARGE SCALE GENOMIC DNA]</scope>
    <source>
        <strain evidence="2 3">NRRL 3116</strain>
    </source>
</reference>
<feature type="compositionally biased region" description="Low complexity" evidence="1">
    <location>
        <begin position="28"/>
        <end position="54"/>
    </location>
</feature>
<dbReference type="AlphaFoldDB" id="A0A1Y2H2E5"/>
<evidence type="ECO:0000256" key="1">
    <source>
        <dbReference type="SAM" id="MobiDB-lite"/>
    </source>
</evidence>
<protein>
    <submittedName>
        <fullName evidence="2">Uncharacterized protein</fullName>
    </submittedName>
</protein>
<dbReference type="EMBL" id="MCFF01000001">
    <property type="protein sequence ID" value="ORZ28740.1"/>
    <property type="molecule type" value="Genomic_DNA"/>
</dbReference>
<dbReference type="Proteomes" id="UP000193648">
    <property type="component" value="Unassembled WGS sequence"/>
</dbReference>
<dbReference type="GeneID" id="33569817"/>
<dbReference type="OrthoDB" id="2443283at2759"/>
<dbReference type="InParanoid" id="A0A1Y2H2E5"/>
<dbReference type="RefSeq" id="XP_021886413.1">
    <property type="nucleotide sequence ID" value="XM_022027974.1"/>
</dbReference>
<name>A0A1Y2H2E5_9FUNG</name>
<evidence type="ECO:0000313" key="2">
    <source>
        <dbReference type="EMBL" id="ORZ28740.1"/>
    </source>
</evidence>
<feature type="region of interest" description="Disordered" evidence="1">
    <location>
        <begin position="26"/>
        <end position="86"/>
    </location>
</feature>
<comment type="caution">
    <text evidence="2">The sequence shown here is derived from an EMBL/GenBank/DDBJ whole genome shotgun (WGS) entry which is preliminary data.</text>
</comment>
<evidence type="ECO:0000313" key="3">
    <source>
        <dbReference type="Proteomes" id="UP000193648"/>
    </source>
</evidence>
<accession>A0A1Y2H2E5</accession>
<proteinExistence type="predicted"/>
<keyword evidence="3" id="KW-1185">Reference proteome</keyword>
<gene>
    <name evidence="2" type="ORF">BCR41DRAFT_3882</name>
</gene>
<organism evidence="2 3">
    <name type="scientific">Lobosporangium transversale</name>
    <dbReference type="NCBI Taxonomy" id="64571"/>
    <lineage>
        <taxon>Eukaryota</taxon>
        <taxon>Fungi</taxon>
        <taxon>Fungi incertae sedis</taxon>
        <taxon>Mucoromycota</taxon>
        <taxon>Mortierellomycotina</taxon>
        <taxon>Mortierellomycetes</taxon>
        <taxon>Mortierellales</taxon>
        <taxon>Mortierellaceae</taxon>
        <taxon>Lobosporangium</taxon>
    </lineage>
</organism>